<dbReference type="EMBL" id="JACIDT010000035">
    <property type="protein sequence ID" value="MBB3928783.1"/>
    <property type="molecule type" value="Genomic_DNA"/>
</dbReference>
<accession>A0A7W6FS88</accession>
<sequence>MGVKHSDLVRQILLAVSPFGMAWPNQTGALKDQTGRLVRFGLSGSSDIIAVIKGRFVGIEVKVGRDRQRQNQANFAAAVKKAGGLYILARSVDDVMNALALEGLA</sequence>
<dbReference type="Proteomes" id="UP000571950">
    <property type="component" value="Unassembled WGS sequence"/>
</dbReference>
<dbReference type="InterPro" id="IPR011335">
    <property type="entry name" value="Restrct_endonuc-II-like"/>
</dbReference>
<dbReference type="AlphaFoldDB" id="A0A7W6FS88"/>
<evidence type="ECO:0000313" key="1">
    <source>
        <dbReference type="EMBL" id="MBB3928783.1"/>
    </source>
</evidence>
<dbReference type="GO" id="GO:0003676">
    <property type="term" value="F:nucleic acid binding"/>
    <property type="evidence" value="ECO:0007669"/>
    <property type="project" value="InterPro"/>
</dbReference>
<dbReference type="Gene3D" id="3.40.1350.10">
    <property type="match status" value="1"/>
</dbReference>
<proteinExistence type="predicted"/>
<dbReference type="InterPro" id="IPR011856">
    <property type="entry name" value="tRNA_endonuc-like_dom_sf"/>
</dbReference>
<organism evidence="1 2">
    <name type="scientific">Sphingobium jiangsuense</name>
    <dbReference type="NCBI Taxonomy" id="870476"/>
    <lineage>
        <taxon>Bacteria</taxon>
        <taxon>Pseudomonadati</taxon>
        <taxon>Pseudomonadota</taxon>
        <taxon>Alphaproteobacteria</taxon>
        <taxon>Sphingomonadales</taxon>
        <taxon>Sphingomonadaceae</taxon>
        <taxon>Sphingobium</taxon>
    </lineage>
</organism>
<keyword evidence="2" id="KW-1185">Reference proteome</keyword>
<gene>
    <name evidence="1" type="ORF">GGR43_004528</name>
</gene>
<dbReference type="SUPFAM" id="SSF52980">
    <property type="entry name" value="Restriction endonuclease-like"/>
    <property type="match status" value="1"/>
</dbReference>
<evidence type="ECO:0000313" key="2">
    <source>
        <dbReference type="Proteomes" id="UP000571950"/>
    </source>
</evidence>
<protein>
    <recommendedName>
        <fullName evidence="3">VRR-NUC domain-containing protein</fullName>
    </recommendedName>
</protein>
<reference evidence="1 2" key="1">
    <citation type="submission" date="2020-08" db="EMBL/GenBank/DDBJ databases">
        <title>Genomic Encyclopedia of Type Strains, Phase IV (KMG-IV): sequencing the most valuable type-strain genomes for metagenomic binning, comparative biology and taxonomic classification.</title>
        <authorList>
            <person name="Goeker M."/>
        </authorList>
    </citation>
    <scope>NUCLEOTIDE SEQUENCE [LARGE SCALE GENOMIC DNA]</scope>
    <source>
        <strain evidence="1 2">DSM 26189</strain>
    </source>
</reference>
<name>A0A7W6FS88_9SPHN</name>
<evidence type="ECO:0008006" key="3">
    <source>
        <dbReference type="Google" id="ProtNLM"/>
    </source>
</evidence>
<comment type="caution">
    <text evidence="1">The sequence shown here is derived from an EMBL/GenBank/DDBJ whole genome shotgun (WGS) entry which is preliminary data.</text>
</comment>
<dbReference type="RefSeq" id="WP_188073974.1">
    <property type="nucleotide sequence ID" value="NZ_BSPS01000156.1"/>
</dbReference>